<organism evidence="1 2">
    <name type="scientific">Tatumella punctata</name>
    <dbReference type="NCBI Taxonomy" id="399969"/>
    <lineage>
        <taxon>Bacteria</taxon>
        <taxon>Pseudomonadati</taxon>
        <taxon>Pseudomonadota</taxon>
        <taxon>Gammaproteobacteria</taxon>
        <taxon>Enterobacterales</taxon>
        <taxon>Erwiniaceae</taxon>
        <taxon>Tatumella</taxon>
    </lineage>
</organism>
<dbReference type="Proteomes" id="UP001596215">
    <property type="component" value="Unassembled WGS sequence"/>
</dbReference>
<reference evidence="2" key="1">
    <citation type="journal article" date="2019" name="Int. J. Syst. Evol. Microbiol.">
        <title>The Global Catalogue of Microorganisms (GCM) 10K type strain sequencing project: providing services to taxonomists for standard genome sequencing and annotation.</title>
        <authorList>
            <consortium name="The Broad Institute Genomics Platform"/>
            <consortium name="The Broad Institute Genome Sequencing Center for Infectious Disease"/>
            <person name="Wu L."/>
            <person name="Ma J."/>
        </authorList>
    </citation>
    <scope>NUCLEOTIDE SEQUENCE [LARGE SCALE GENOMIC DNA]</scope>
    <source>
        <strain evidence="2">CGMCC 4.1530</strain>
    </source>
</reference>
<protein>
    <submittedName>
        <fullName evidence="1">Uncharacterized protein</fullName>
    </submittedName>
</protein>
<sequence length="56" mass="6208">MIAGFVALMIAHSRVLPFSVALYSTESRCQTAISQQQPKYPKTPLLCGEVMRGSYM</sequence>
<evidence type="ECO:0000313" key="1">
    <source>
        <dbReference type="EMBL" id="MFC6362920.1"/>
    </source>
</evidence>
<dbReference type="RefSeq" id="WP_212708838.1">
    <property type="nucleotide sequence ID" value="NZ_BAAAFW010000008.1"/>
</dbReference>
<proteinExistence type="predicted"/>
<gene>
    <name evidence="1" type="ORF">ACFP73_12585</name>
</gene>
<accession>A0ABW1VRL6</accession>
<comment type="caution">
    <text evidence="1">The sequence shown here is derived from an EMBL/GenBank/DDBJ whole genome shotgun (WGS) entry which is preliminary data.</text>
</comment>
<keyword evidence="2" id="KW-1185">Reference proteome</keyword>
<dbReference type="EMBL" id="JBHSUC010000017">
    <property type="protein sequence ID" value="MFC6362920.1"/>
    <property type="molecule type" value="Genomic_DNA"/>
</dbReference>
<evidence type="ECO:0000313" key="2">
    <source>
        <dbReference type="Proteomes" id="UP001596215"/>
    </source>
</evidence>
<name>A0ABW1VRL6_9GAMM</name>